<comment type="similarity">
    <text evidence="1">Belongs to the CTAG/PCC1 family.</text>
</comment>
<keyword evidence="3" id="KW-1185">Reference proteome</keyword>
<organism evidence="2 3">
    <name type="scientific">Salinirubellus salinus</name>
    <dbReference type="NCBI Taxonomy" id="1364945"/>
    <lineage>
        <taxon>Archaea</taxon>
        <taxon>Methanobacteriati</taxon>
        <taxon>Methanobacteriota</taxon>
        <taxon>Stenosarchaea group</taxon>
        <taxon>Halobacteria</taxon>
        <taxon>Halobacteriales</taxon>
        <taxon>Natronomonadaceae</taxon>
        <taxon>Salinirubellus</taxon>
    </lineage>
</organism>
<dbReference type="GeneID" id="74941090"/>
<accession>A0A9E7R5F2</accession>
<dbReference type="EMBL" id="CP104003">
    <property type="protein sequence ID" value="UWM55000.1"/>
    <property type="molecule type" value="Genomic_DNA"/>
</dbReference>
<evidence type="ECO:0000313" key="2">
    <source>
        <dbReference type="EMBL" id="UWM55000.1"/>
    </source>
</evidence>
<dbReference type="NCBIfam" id="NF011470">
    <property type="entry name" value="PRK14887.1"/>
    <property type="match status" value="1"/>
</dbReference>
<evidence type="ECO:0000256" key="1">
    <source>
        <dbReference type="ARBA" id="ARBA00007073"/>
    </source>
</evidence>
<reference evidence="2" key="1">
    <citation type="submission" date="2022-09" db="EMBL/GenBank/DDBJ databases">
        <title>Diverse halophilic archaea isolated from saline environments.</title>
        <authorList>
            <person name="Cui H.-L."/>
        </authorList>
    </citation>
    <scope>NUCLEOTIDE SEQUENCE</scope>
    <source>
        <strain evidence="2">ZS-35-S2</strain>
    </source>
</reference>
<protein>
    <submittedName>
        <fullName evidence="2">KEOPS complex subunit Pcc1</fullName>
    </submittedName>
</protein>
<proteinExistence type="inferred from homology"/>
<dbReference type="Pfam" id="PF09341">
    <property type="entry name" value="Pcc1"/>
    <property type="match status" value="1"/>
</dbReference>
<dbReference type="Gene3D" id="3.30.310.50">
    <property type="entry name" value="Alpha-D-phosphohexomutase, C-terminal domain"/>
    <property type="match status" value="1"/>
</dbReference>
<evidence type="ECO:0000313" key="3">
    <source>
        <dbReference type="Proteomes" id="UP001057580"/>
    </source>
</evidence>
<dbReference type="KEGG" id="ssai:N0B31_01670"/>
<sequence>MSAPHEATLVFDYPDTESARLVERAVSQELDEIDGDRTRATLVRDGRTVEVRVSADDLVALRAGCNTWCTLVEVAEAAGGVVS</sequence>
<dbReference type="Proteomes" id="UP001057580">
    <property type="component" value="Chromosome"/>
</dbReference>
<gene>
    <name evidence="2" type="ORF">N0B31_01670</name>
</gene>
<dbReference type="InterPro" id="IPR015419">
    <property type="entry name" value="CTAG/Pcc1"/>
</dbReference>
<dbReference type="AlphaFoldDB" id="A0A9E7R5F2"/>
<dbReference type="RefSeq" id="WP_260594052.1">
    <property type="nucleotide sequence ID" value="NZ_CP104003.1"/>
</dbReference>
<name>A0A9E7R5F2_9EURY</name>